<dbReference type="AlphaFoldDB" id="A0A428NI40"/>
<reference evidence="2 3" key="1">
    <citation type="submission" date="2017-06" db="EMBL/GenBank/DDBJ databases">
        <title>Comparative genomic analysis of Ambrosia Fusariam Clade fungi.</title>
        <authorList>
            <person name="Stajich J.E."/>
            <person name="Carrillo J."/>
            <person name="Kijimoto T."/>
            <person name="Eskalen A."/>
            <person name="O'Donnell K."/>
            <person name="Kasson M."/>
        </authorList>
    </citation>
    <scope>NUCLEOTIDE SEQUENCE [LARGE SCALE GENOMIC DNA]</scope>
    <source>
        <strain evidence="2 3">NRRL62606</strain>
    </source>
</reference>
<keyword evidence="3" id="KW-1185">Reference proteome</keyword>
<dbReference type="EMBL" id="NKCL01001331">
    <property type="protein sequence ID" value="RSL40420.1"/>
    <property type="molecule type" value="Genomic_DNA"/>
</dbReference>
<gene>
    <name evidence="2" type="ORF">CEP51_016702</name>
</gene>
<dbReference type="Proteomes" id="UP000287972">
    <property type="component" value="Unassembled WGS sequence"/>
</dbReference>
<name>A0A428NI40_9HYPO</name>
<accession>A0A428NI40</accession>
<evidence type="ECO:0000313" key="2">
    <source>
        <dbReference type="EMBL" id="RSL40420.1"/>
    </source>
</evidence>
<sequence length="260" mass="28938">MKTHNNPCPTSICTKVFDSRANTAPRHRPEVIIVERTPYFQQTTNPDSPPLVEQEQVGDKHDFQRDVPGPAKRPRLERHGAALRALYHGEANQFQRYPFSSPSRPPVAPLRMISDHLRSSEWASTSPWNDAHEPTLPTPAARRWRAVPTNPMAAPAVQVWVVRMIGIGQHNLAILNARSILSSTIMANPANSEKHIFDVALGSTAGRIMDSSNRRGLWWIATTKPTAAGSMLSTSLATVFDIFWYPCCCPELMATYAFAC</sequence>
<evidence type="ECO:0000313" key="3">
    <source>
        <dbReference type="Proteomes" id="UP000287972"/>
    </source>
</evidence>
<evidence type="ECO:0000256" key="1">
    <source>
        <dbReference type="SAM" id="MobiDB-lite"/>
    </source>
</evidence>
<organism evidence="2 3">
    <name type="scientific">Fusarium floridanum</name>
    <dbReference type="NCBI Taxonomy" id="1325733"/>
    <lineage>
        <taxon>Eukaryota</taxon>
        <taxon>Fungi</taxon>
        <taxon>Dikarya</taxon>
        <taxon>Ascomycota</taxon>
        <taxon>Pezizomycotina</taxon>
        <taxon>Sordariomycetes</taxon>
        <taxon>Hypocreomycetidae</taxon>
        <taxon>Hypocreales</taxon>
        <taxon>Nectriaceae</taxon>
        <taxon>Fusarium</taxon>
        <taxon>Fusarium solani species complex</taxon>
    </lineage>
</organism>
<proteinExistence type="predicted"/>
<feature type="region of interest" description="Disordered" evidence="1">
    <location>
        <begin position="41"/>
        <end position="74"/>
    </location>
</feature>
<comment type="caution">
    <text evidence="2">The sequence shown here is derived from an EMBL/GenBank/DDBJ whole genome shotgun (WGS) entry which is preliminary data.</text>
</comment>
<protein>
    <submittedName>
        <fullName evidence="2">Uncharacterized protein</fullName>
    </submittedName>
</protein>